<comment type="caution">
    <text evidence="2">The sequence shown here is derived from an EMBL/GenBank/DDBJ whole genome shotgun (WGS) entry which is preliminary data.</text>
</comment>
<organism evidence="2">
    <name type="scientific">Sesamum latifolium</name>
    <dbReference type="NCBI Taxonomy" id="2727402"/>
    <lineage>
        <taxon>Eukaryota</taxon>
        <taxon>Viridiplantae</taxon>
        <taxon>Streptophyta</taxon>
        <taxon>Embryophyta</taxon>
        <taxon>Tracheophyta</taxon>
        <taxon>Spermatophyta</taxon>
        <taxon>Magnoliopsida</taxon>
        <taxon>eudicotyledons</taxon>
        <taxon>Gunneridae</taxon>
        <taxon>Pentapetalae</taxon>
        <taxon>asterids</taxon>
        <taxon>lamiids</taxon>
        <taxon>Lamiales</taxon>
        <taxon>Pedaliaceae</taxon>
        <taxon>Sesamum</taxon>
    </lineage>
</organism>
<dbReference type="AlphaFoldDB" id="A0AAW2WRG3"/>
<sequence>MSKKVGGTDRSTAASGGAGTRHVSSMVAMAFYEYGSWNDWGIYAVVCFWM</sequence>
<accession>A0AAW2WRG3</accession>
<protein>
    <submittedName>
        <fullName evidence="2">Uncharacterized protein</fullName>
    </submittedName>
</protein>
<evidence type="ECO:0000256" key="1">
    <source>
        <dbReference type="SAM" id="MobiDB-lite"/>
    </source>
</evidence>
<feature type="region of interest" description="Disordered" evidence="1">
    <location>
        <begin position="1"/>
        <end position="21"/>
    </location>
</feature>
<reference evidence="2" key="1">
    <citation type="submission" date="2020-06" db="EMBL/GenBank/DDBJ databases">
        <authorList>
            <person name="Li T."/>
            <person name="Hu X."/>
            <person name="Zhang T."/>
            <person name="Song X."/>
            <person name="Zhang H."/>
            <person name="Dai N."/>
            <person name="Sheng W."/>
            <person name="Hou X."/>
            <person name="Wei L."/>
        </authorList>
    </citation>
    <scope>NUCLEOTIDE SEQUENCE</scope>
    <source>
        <strain evidence="2">KEN1</strain>
        <tissue evidence="2">Leaf</tissue>
    </source>
</reference>
<name>A0AAW2WRG3_9LAMI</name>
<evidence type="ECO:0000313" key="2">
    <source>
        <dbReference type="EMBL" id="KAL0444098.1"/>
    </source>
</evidence>
<reference evidence="2" key="2">
    <citation type="journal article" date="2024" name="Plant">
        <title>Genomic evolution and insights into agronomic trait innovations of Sesamum species.</title>
        <authorList>
            <person name="Miao H."/>
            <person name="Wang L."/>
            <person name="Qu L."/>
            <person name="Liu H."/>
            <person name="Sun Y."/>
            <person name="Le M."/>
            <person name="Wang Q."/>
            <person name="Wei S."/>
            <person name="Zheng Y."/>
            <person name="Lin W."/>
            <person name="Duan Y."/>
            <person name="Cao H."/>
            <person name="Xiong S."/>
            <person name="Wang X."/>
            <person name="Wei L."/>
            <person name="Li C."/>
            <person name="Ma Q."/>
            <person name="Ju M."/>
            <person name="Zhao R."/>
            <person name="Li G."/>
            <person name="Mu C."/>
            <person name="Tian Q."/>
            <person name="Mei H."/>
            <person name="Zhang T."/>
            <person name="Gao T."/>
            <person name="Zhang H."/>
        </authorList>
    </citation>
    <scope>NUCLEOTIDE SEQUENCE</scope>
    <source>
        <strain evidence="2">KEN1</strain>
    </source>
</reference>
<dbReference type="EMBL" id="JACGWN010000007">
    <property type="protein sequence ID" value="KAL0444098.1"/>
    <property type="molecule type" value="Genomic_DNA"/>
</dbReference>
<gene>
    <name evidence="2" type="ORF">Slati_2132500</name>
</gene>
<proteinExistence type="predicted"/>